<dbReference type="GO" id="GO:0005886">
    <property type="term" value="C:plasma membrane"/>
    <property type="evidence" value="ECO:0007669"/>
    <property type="project" value="TreeGrafter"/>
</dbReference>
<dbReference type="Pfam" id="PF02698">
    <property type="entry name" value="DUF218"/>
    <property type="match status" value="1"/>
</dbReference>
<dbReference type="PANTHER" id="PTHR30336">
    <property type="entry name" value="INNER MEMBRANE PROTEIN, PROBABLE PERMEASE"/>
    <property type="match status" value="1"/>
</dbReference>
<feature type="compositionally biased region" description="Basic and acidic residues" evidence="1">
    <location>
        <begin position="47"/>
        <end position="58"/>
    </location>
</feature>
<dbReference type="InterPro" id="IPR003848">
    <property type="entry name" value="DUF218"/>
</dbReference>
<protein>
    <submittedName>
        <fullName evidence="4">YdcF family protein</fullName>
    </submittedName>
</protein>
<name>A0A368T5V1_9ACTN</name>
<accession>A0A368T5V1</accession>
<dbReference type="PANTHER" id="PTHR30336:SF20">
    <property type="entry name" value="DUF218 DOMAIN-CONTAINING PROTEIN"/>
    <property type="match status" value="1"/>
</dbReference>
<feature type="region of interest" description="Disordered" evidence="1">
    <location>
        <begin position="1"/>
        <end position="85"/>
    </location>
</feature>
<organism evidence="4 5">
    <name type="scientific">Marinitenerispora sediminis</name>
    <dbReference type="NCBI Taxonomy" id="1931232"/>
    <lineage>
        <taxon>Bacteria</taxon>
        <taxon>Bacillati</taxon>
        <taxon>Actinomycetota</taxon>
        <taxon>Actinomycetes</taxon>
        <taxon>Streptosporangiales</taxon>
        <taxon>Nocardiopsidaceae</taxon>
        <taxon>Marinitenerispora</taxon>
    </lineage>
</organism>
<evidence type="ECO:0000256" key="2">
    <source>
        <dbReference type="SAM" id="Phobius"/>
    </source>
</evidence>
<feature type="compositionally biased region" description="Pro residues" evidence="1">
    <location>
        <begin position="114"/>
        <end position="126"/>
    </location>
</feature>
<keyword evidence="5" id="KW-1185">Reference proteome</keyword>
<keyword evidence="2" id="KW-0472">Membrane</keyword>
<proteinExistence type="predicted"/>
<dbReference type="EMBL" id="QEIN01000074">
    <property type="protein sequence ID" value="RCV58994.1"/>
    <property type="molecule type" value="Genomic_DNA"/>
</dbReference>
<evidence type="ECO:0000313" key="5">
    <source>
        <dbReference type="Proteomes" id="UP000253318"/>
    </source>
</evidence>
<feature type="transmembrane region" description="Helical" evidence="2">
    <location>
        <begin position="171"/>
        <end position="195"/>
    </location>
</feature>
<feature type="region of interest" description="Disordered" evidence="1">
    <location>
        <begin position="106"/>
        <end position="164"/>
    </location>
</feature>
<sequence length="371" mass="39886">MPSSTLCQVGAGRPDAGAGVSLRARHGPSQPSHQRGPHRGWDVPAADEERGNEPREESPLGAAPDLEATRTFAREPRSSGAPGDAAVIDVVGVEADGPAERTRVFTRAADGPAAPVPPDRAPPGPDPTRTMTRPRLDPDRAEPGPDPPPRRRRPRPAAGPDRPARRWGRRIAWTLALLAVTAVLVPCLTWAWVWYVARQDERPPSDAIVVLGASQYNGRPSPIFEARLRHAADLYEQGVAPAVVTVGGNQPGDAYTEGGSGRDWLVNAGVPAEDVVAIGEGSDTLQSIEAVSRVYQQLGWTSAVIVTDPWHSLRSRTMAEDFGIEAATSPARSGPAVLERETQLWYITRETASVWYYWIFGDSSTLHVDAA</sequence>
<comment type="caution">
    <text evidence="4">The sequence shown here is derived from an EMBL/GenBank/DDBJ whole genome shotgun (WGS) entry which is preliminary data.</text>
</comment>
<dbReference type="CDD" id="cd06259">
    <property type="entry name" value="YdcF-like"/>
    <property type="match status" value="1"/>
</dbReference>
<reference evidence="4 5" key="1">
    <citation type="submission" date="2018-04" db="EMBL/GenBank/DDBJ databases">
        <title>Novel actinobacteria from marine sediment.</title>
        <authorList>
            <person name="Ng Z.Y."/>
            <person name="Tan G.Y.A."/>
        </authorList>
    </citation>
    <scope>NUCLEOTIDE SEQUENCE [LARGE SCALE GENOMIC DNA]</scope>
    <source>
        <strain evidence="4 5">TPS81</strain>
    </source>
</reference>
<dbReference type="AlphaFoldDB" id="A0A368T5V1"/>
<keyword evidence="2" id="KW-1133">Transmembrane helix</keyword>
<evidence type="ECO:0000259" key="3">
    <source>
        <dbReference type="Pfam" id="PF02698"/>
    </source>
</evidence>
<feature type="domain" description="DUF218" evidence="3">
    <location>
        <begin position="206"/>
        <end position="340"/>
    </location>
</feature>
<dbReference type="InterPro" id="IPR051599">
    <property type="entry name" value="Cell_Envelope_Assoc"/>
</dbReference>
<gene>
    <name evidence="4" type="ORF">DEF24_11365</name>
</gene>
<evidence type="ECO:0000256" key="1">
    <source>
        <dbReference type="SAM" id="MobiDB-lite"/>
    </source>
</evidence>
<dbReference type="OrthoDB" id="9782395at2"/>
<dbReference type="Proteomes" id="UP000253318">
    <property type="component" value="Unassembled WGS sequence"/>
</dbReference>
<keyword evidence="2" id="KW-0812">Transmembrane</keyword>
<feature type="compositionally biased region" description="Basic and acidic residues" evidence="1">
    <location>
        <begin position="134"/>
        <end position="143"/>
    </location>
</feature>
<evidence type="ECO:0000313" key="4">
    <source>
        <dbReference type="EMBL" id="RCV58994.1"/>
    </source>
</evidence>